<gene>
    <name evidence="2" type="ORF">GPUH_LOCUS5938</name>
</gene>
<evidence type="ECO:0000313" key="4">
    <source>
        <dbReference type="WBParaSite" id="GPUH_0000594601-mRNA-1"/>
    </source>
</evidence>
<sequence length="81" mass="9165">MEEAQRVDEPASGPDDFAGVSAASDKSRRRRGKRKYPEIRNSSAEEELNTCSSSTAFERMEGKRLLSPFCDLPNELIIMIW</sequence>
<dbReference type="WBParaSite" id="GPUH_0000594601-mRNA-1">
    <property type="protein sequence ID" value="GPUH_0000594601-mRNA-1"/>
    <property type="gene ID" value="GPUH_0000594601"/>
</dbReference>
<feature type="region of interest" description="Disordered" evidence="1">
    <location>
        <begin position="1"/>
        <end position="53"/>
    </location>
</feature>
<reference evidence="2 3" key="2">
    <citation type="submission" date="2018-11" db="EMBL/GenBank/DDBJ databases">
        <authorList>
            <consortium name="Pathogen Informatics"/>
        </authorList>
    </citation>
    <scope>NUCLEOTIDE SEQUENCE [LARGE SCALE GENOMIC DNA]</scope>
</reference>
<dbReference type="Proteomes" id="UP000271098">
    <property type="component" value="Unassembled WGS sequence"/>
</dbReference>
<evidence type="ECO:0000313" key="3">
    <source>
        <dbReference type="Proteomes" id="UP000271098"/>
    </source>
</evidence>
<evidence type="ECO:0000313" key="2">
    <source>
        <dbReference type="EMBL" id="VDK52771.1"/>
    </source>
</evidence>
<dbReference type="AlphaFoldDB" id="A0A183DB47"/>
<name>A0A183DB47_9BILA</name>
<proteinExistence type="predicted"/>
<evidence type="ECO:0000256" key="1">
    <source>
        <dbReference type="SAM" id="MobiDB-lite"/>
    </source>
</evidence>
<keyword evidence="3" id="KW-1185">Reference proteome</keyword>
<accession>A0A183DB47</accession>
<dbReference type="EMBL" id="UYRT01013172">
    <property type="protein sequence ID" value="VDK52771.1"/>
    <property type="molecule type" value="Genomic_DNA"/>
</dbReference>
<reference evidence="4" key="1">
    <citation type="submission" date="2016-06" db="UniProtKB">
        <authorList>
            <consortium name="WormBaseParasite"/>
        </authorList>
    </citation>
    <scope>IDENTIFICATION</scope>
</reference>
<protein>
    <submittedName>
        <fullName evidence="4">F-box domain-containing protein</fullName>
    </submittedName>
</protein>
<organism evidence="4">
    <name type="scientific">Gongylonema pulchrum</name>
    <dbReference type="NCBI Taxonomy" id="637853"/>
    <lineage>
        <taxon>Eukaryota</taxon>
        <taxon>Metazoa</taxon>
        <taxon>Ecdysozoa</taxon>
        <taxon>Nematoda</taxon>
        <taxon>Chromadorea</taxon>
        <taxon>Rhabditida</taxon>
        <taxon>Spirurina</taxon>
        <taxon>Spiruromorpha</taxon>
        <taxon>Spiruroidea</taxon>
        <taxon>Gongylonematidae</taxon>
        <taxon>Gongylonema</taxon>
    </lineage>
</organism>